<name>A0A0J6FAR7_9BACT</name>
<evidence type="ECO:0000256" key="1">
    <source>
        <dbReference type="ARBA" id="ARBA00022529"/>
    </source>
</evidence>
<feature type="chain" id="PRO_5005270928" description="Lysozyme" evidence="4">
    <location>
        <begin position="21"/>
        <end position="175"/>
    </location>
</feature>
<evidence type="ECO:0000256" key="3">
    <source>
        <dbReference type="RuleBase" id="RU003788"/>
    </source>
</evidence>
<dbReference type="PATRIC" id="fig|328812.4.peg.5382"/>
<gene>
    <name evidence="5" type="ORF">ACM15_20700</name>
</gene>
<feature type="signal peptide" evidence="4">
    <location>
        <begin position="1"/>
        <end position="20"/>
    </location>
</feature>
<dbReference type="Proteomes" id="UP000036166">
    <property type="component" value="Unassembled WGS sequence"/>
</dbReference>
<proteinExistence type="inferred from homology"/>
<dbReference type="GO" id="GO:0042742">
    <property type="term" value="P:defense response to bacterium"/>
    <property type="evidence" value="ECO:0007669"/>
    <property type="project" value="UniProtKB-KW"/>
</dbReference>
<organism evidence="5 6">
    <name type="scientific">Parabacteroides goldsteinii</name>
    <dbReference type="NCBI Taxonomy" id="328812"/>
    <lineage>
        <taxon>Bacteria</taxon>
        <taxon>Pseudomonadati</taxon>
        <taxon>Bacteroidota</taxon>
        <taxon>Bacteroidia</taxon>
        <taxon>Bacteroidales</taxon>
        <taxon>Tannerellaceae</taxon>
        <taxon>Parabacteroides</taxon>
    </lineage>
</organism>
<accession>A0A0J6FAR7</accession>
<dbReference type="InterPro" id="IPR002196">
    <property type="entry name" value="Glyco_hydro_24"/>
</dbReference>
<dbReference type="EMBL" id="LFJV01000083">
    <property type="protein sequence ID" value="KMM31802.1"/>
    <property type="molecule type" value="Genomic_DNA"/>
</dbReference>
<keyword evidence="3" id="KW-0378">Hydrolase</keyword>
<comment type="caution">
    <text evidence="5">The sequence shown here is derived from an EMBL/GenBank/DDBJ whole genome shotgun (WGS) entry which is preliminary data.</text>
</comment>
<keyword evidence="3" id="KW-0326">Glycosidase</keyword>
<reference evidence="5 6" key="1">
    <citation type="submission" date="2015-06" db="EMBL/GenBank/DDBJ databases">
        <title>Draft Genome Sequence of Parabacteroides goldsteinii with Putative Novel Metallo-Beta-Lactamases Isolated from a Blood Culture from a Human Patient.</title>
        <authorList>
            <person name="Krogh T.J."/>
            <person name="Agergaard C.N."/>
            <person name="Moller-Jensen J."/>
            <person name="Justesen U.S."/>
        </authorList>
    </citation>
    <scope>NUCLEOTIDE SEQUENCE [LARGE SCALE GENOMIC DNA]</scope>
    <source>
        <strain evidence="5 6">910340</strain>
    </source>
</reference>
<evidence type="ECO:0000256" key="2">
    <source>
        <dbReference type="ARBA" id="ARBA00022638"/>
    </source>
</evidence>
<keyword evidence="4" id="KW-0732">Signal</keyword>
<sequence length="175" mass="20287">MMRVFMTMLCSLLTVCSVSAQISRQEGTDGQAAIYRLPLMERAFLCCRYFEGWHSEKHYPYVGWGHKLLPNEKYSARTMTKRDADELLRKDLRKFVAMFRKFGVDSILLGTLAYNVGPAKLLGSKTIPKSTLIKKLEAGDRNIYREYIAFCNYKGKRHAMLLKRRKAEFALLYIP</sequence>
<evidence type="ECO:0000313" key="6">
    <source>
        <dbReference type="Proteomes" id="UP000036166"/>
    </source>
</evidence>
<dbReference type="GO" id="GO:0009253">
    <property type="term" value="P:peptidoglycan catabolic process"/>
    <property type="evidence" value="ECO:0007669"/>
    <property type="project" value="InterPro"/>
</dbReference>
<dbReference type="Gene3D" id="1.10.530.40">
    <property type="match status" value="1"/>
</dbReference>
<keyword evidence="2 3" id="KW-0081">Bacteriolytic enzyme</keyword>
<dbReference type="AlphaFoldDB" id="A0A0J6FAR7"/>
<evidence type="ECO:0000256" key="4">
    <source>
        <dbReference type="SAM" id="SignalP"/>
    </source>
</evidence>
<dbReference type="GO" id="GO:0031640">
    <property type="term" value="P:killing of cells of another organism"/>
    <property type="evidence" value="ECO:0007669"/>
    <property type="project" value="UniProtKB-KW"/>
</dbReference>
<keyword evidence="1 3" id="KW-0929">Antimicrobial</keyword>
<comment type="catalytic activity">
    <reaction evidence="3">
        <text>Hydrolysis of (1-&gt;4)-beta-linkages between N-acetylmuramic acid and N-acetyl-D-glucosamine residues in a peptidoglycan and between N-acetyl-D-glucosamine residues in chitodextrins.</text>
        <dbReference type="EC" id="3.2.1.17"/>
    </reaction>
</comment>
<evidence type="ECO:0000313" key="5">
    <source>
        <dbReference type="EMBL" id="KMM31802.1"/>
    </source>
</evidence>
<dbReference type="Pfam" id="PF00959">
    <property type="entry name" value="Phage_lysozyme"/>
    <property type="match status" value="1"/>
</dbReference>
<dbReference type="InterPro" id="IPR023347">
    <property type="entry name" value="Lysozyme_dom_sf"/>
</dbReference>
<protein>
    <recommendedName>
        <fullName evidence="3">Lysozyme</fullName>
        <ecNumber evidence="3">3.2.1.17</ecNumber>
    </recommendedName>
</protein>
<dbReference type="SUPFAM" id="SSF53955">
    <property type="entry name" value="Lysozyme-like"/>
    <property type="match status" value="1"/>
</dbReference>
<dbReference type="GO" id="GO:0016998">
    <property type="term" value="P:cell wall macromolecule catabolic process"/>
    <property type="evidence" value="ECO:0007669"/>
    <property type="project" value="InterPro"/>
</dbReference>
<dbReference type="GeneID" id="78341645"/>
<dbReference type="InterPro" id="IPR023346">
    <property type="entry name" value="Lysozyme-like_dom_sf"/>
</dbReference>
<dbReference type="RefSeq" id="WP_004291526.1">
    <property type="nucleotide sequence ID" value="NZ_AP031410.1"/>
</dbReference>
<dbReference type="GO" id="GO:0003796">
    <property type="term" value="F:lysozyme activity"/>
    <property type="evidence" value="ECO:0007669"/>
    <property type="project" value="UniProtKB-EC"/>
</dbReference>
<dbReference type="EC" id="3.2.1.17" evidence="3"/>
<comment type="similarity">
    <text evidence="3">Belongs to the glycosyl hydrolase 24 family.</text>
</comment>